<sequence length="317" mass="36435">MLAALFGWYRTKKSLAFLRAFIDDSGSEKGDRRLFLAGYLNRADKWALFADAWKEELRAAPSIDYLHMVEAGNFRGQFHRKLGWNEEKRAEKLRSLARVIRHFDPISFQISIDRNHFYEVLAPVSPRGLANPYFTSCSALIAKLAQQGETTGTKGKIEFIFDSQEGVDDDMDMFFDDMMQGISKKARSWIAGRPLFRSDREFDGLQAADLLAWHIRREHEEVGFPNMPMAELLRGNNHIVSEIPNSYIDAWAEHHRQQPGISSVQSKTQWRNLKSEARKLRSVGINPARVTKPGVYYPDSWGIFGRVLELARRLLGR</sequence>
<evidence type="ECO:0000313" key="1">
    <source>
        <dbReference type="EMBL" id="AEI06168.1"/>
    </source>
</evidence>
<dbReference type="InterPro" id="IPR024524">
    <property type="entry name" value="DUF3800"/>
</dbReference>
<organism evidence="1 2">
    <name type="scientific">Afipia carboxidovorans (strain ATCC 49405 / DSM 1227 / KCTC 32145 / OM5)</name>
    <name type="common">Oligotropha carboxidovorans</name>
    <dbReference type="NCBI Taxonomy" id="504832"/>
    <lineage>
        <taxon>Bacteria</taxon>
        <taxon>Pseudomonadati</taxon>
        <taxon>Pseudomonadota</taxon>
        <taxon>Alphaproteobacteria</taxon>
        <taxon>Hyphomicrobiales</taxon>
        <taxon>Nitrobacteraceae</taxon>
        <taxon>Afipia</taxon>
    </lineage>
</organism>
<evidence type="ECO:0008006" key="3">
    <source>
        <dbReference type="Google" id="ProtNLM"/>
    </source>
</evidence>
<name>F8BY28_AFIC5</name>
<gene>
    <name evidence="1" type="ordered locus">OCA5_c14520</name>
</gene>
<protein>
    <recommendedName>
        <fullName evidence="3">DUF3800 domain-containing protein</fullName>
    </recommendedName>
</protein>
<dbReference type="OrthoDB" id="7595147at2"/>
<keyword evidence="2" id="KW-1185">Reference proteome</keyword>
<dbReference type="AlphaFoldDB" id="F8BY28"/>
<dbReference type="KEGG" id="ocg:OCA5_c14520"/>
<evidence type="ECO:0000313" key="2">
    <source>
        <dbReference type="Proteomes" id="UP000007730"/>
    </source>
</evidence>
<dbReference type="Proteomes" id="UP000007730">
    <property type="component" value="Chromosome"/>
</dbReference>
<accession>F8BY28</accession>
<proteinExistence type="predicted"/>
<reference evidence="1 2" key="1">
    <citation type="journal article" date="2011" name="J. Bacteriol.">
        <title>Complete genome sequences of the chemolithoautotrophic Oligotropha carboxidovorans strains OM4 and OM5.</title>
        <authorList>
            <person name="Volland S."/>
            <person name="Rachinger M."/>
            <person name="Strittmatter A."/>
            <person name="Daniel R."/>
            <person name="Gottschalk G."/>
            <person name="Meyer O."/>
        </authorList>
    </citation>
    <scope>NUCLEOTIDE SEQUENCE [LARGE SCALE GENOMIC DNA]</scope>
    <source>
        <strain evidence="2">ATCC 49405 / DSM 1227 / KCTC 32145 / OM5</strain>
    </source>
</reference>
<dbReference type="Pfam" id="PF12686">
    <property type="entry name" value="DUF3800"/>
    <property type="match status" value="1"/>
</dbReference>
<dbReference type="EMBL" id="CP002826">
    <property type="protein sequence ID" value="AEI06168.1"/>
    <property type="molecule type" value="Genomic_DNA"/>
</dbReference>
<dbReference type="HOGENOM" id="CLU_876725_0_0_5"/>
<dbReference type="RefSeq" id="WP_013913006.1">
    <property type="nucleotide sequence ID" value="NC_011386.1"/>
</dbReference>